<reference evidence="1 2" key="1">
    <citation type="submission" date="2015-04" db="EMBL/GenBank/DDBJ databases">
        <title>Taxonomic description and genome sequence of Bacillus campisalis sp. nov., a novel member of the genus Bacillus isolated from solar saltern.</title>
        <authorList>
            <person name="Mathan Kumar R."/>
            <person name="Kaur G."/>
            <person name="Kumar A."/>
            <person name="Singh N.K."/>
            <person name="Kaur N."/>
            <person name="Kumar N."/>
            <person name="Mayilraj S."/>
        </authorList>
    </citation>
    <scope>NUCLEOTIDE SEQUENCE [LARGE SCALE GENOMIC DNA]</scope>
    <source>
        <strain evidence="1 2">SA2-6</strain>
    </source>
</reference>
<protein>
    <submittedName>
        <fullName evidence="1">Uncharacterized protein</fullName>
    </submittedName>
</protein>
<proteinExistence type="predicted"/>
<keyword evidence="2" id="KW-1185">Reference proteome</keyword>
<name>A0A0M2SWK8_9BACI</name>
<sequence>MDLEFEKYFQQKLKEEQEVLKNLPYTKQQLQEIYRQTYEYEKTVPHLELKMESQLLDYEIVKYYVPQKWEMPREEGKLLYSDKELQRVLKLLVFNLGIKKSLDVIPRGMIEQYLKKNHER</sequence>
<dbReference type="OrthoDB" id="2942789at2"/>
<gene>
    <name evidence="1" type="ORF">WQ57_16650</name>
</gene>
<evidence type="ECO:0000313" key="1">
    <source>
        <dbReference type="EMBL" id="KKK37010.1"/>
    </source>
</evidence>
<accession>A0A0M2SWK8</accession>
<dbReference type="Proteomes" id="UP000034166">
    <property type="component" value="Unassembled WGS sequence"/>
</dbReference>
<dbReference type="EMBL" id="LAYY01000019">
    <property type="protein sequence ID" value="KKK37010.1"/>
    <property type="molecule type" value="Genomic_DNA"/>
</dbReference>
<dbReference type="RefSeq" id="WP_046524894.1">
    <property type="nucleotide sequence ID" value="NZ_LAYY01000019.1"/>
</dbReference>
<evidence type="ECO:0000313" key="2">
    <source>
        <dbReference type="Proteomes" id="UP000034166"/>
    </source>
</evidence>
<organism evidence="1 2">
    <name type="scientific">Mesobacillus campisalis</name>
    <dbReference type="NCBI Taxonomy" id="1408103"/>
    <lineage>
        <taxon>Bacteria</taxon>
        <taxon>Bacillati</taxon>
        <taxon>Bacillota</taxon>
        <taxon>Bacilli</taxon>
        <taxon>Bacillales</taxon>
        <taxon>Bacillaceae</taxon>
        <taxon>Mesobacillus</taxon>
    </lineage>
</organism>
<dbReference type="PATRIC" id="fig|1408103.3.peg.3705"/>
<comment type="caution">
    <text evidence="1">The sequence shown here is derived from an EMBL/GenBank/DDBJ whole genome shotgun (WGS) entry which is preliminary data.</text>
</comment>
<dbReference type="AlphaFoldDB" id="A0A0M2SWK8"/>